<keyword evidence="2" id="KW-1185">Reference proteome</keyword>
<reference evidence="1 2" key="1">
    <citation type="submission" date="2019-08" db="EMBL/GenBank/DDBJ databases">
        <title>In-depth cultivation of the pig gut microbiome towards novel bacterial diversity and tailored functional studies.</title>
        <authorList>
            <person name="Wylensek D."/>
            <person name="Hitch T.C.A."/>
            <person name="Clavel T."/>
        </authorList>
    </citation>
    <scope>NUCLEOTIDE SEQUENCE [LARGE SCALE GENOMIC DNA]</scope>
    <source>
        <strain evidence="1 2">WCA-389-WT-23D1</strain>
    </source>
</reference>
<dbReference type="Proteomes" id="UP000429958">
    <property type="component" value="Unassembled WGS sequence"/>
</dbReference>
<evidence type="ECO:0000313" key="2">
    <source>
        <dbReference type="Proteomes" id="UP000429958"/>
    </source>
</evidence>
<sequence length="214" mass="23623">MDGIIHIAGVMPRIGTTTVALSLVNWLKQMGYEAAYVEANAQDYIWGCTSLYADCVKDKLPGKITYNGIDMYSKSRLPELVEGGTHYNYLICDYGSITAKAFDKKEFLNCGANVLVSGMKPNEIFHTELALKDEALRKAIYVFNFIPGKDEKDILALMQDKASMTAFMPFSPDPFTLATGKQDADTVYLAHDCFMTVMDNAVRIIQGGEGNGEV</sequence>
<dbReference type="RefSeq" id="WP_154471922.1">
    <property type="nucleotide sequence ID" value="NZ_VUMD01000006.1"/>
</dbReference>
<proteinExistence type="predicted"/>
<evidence type="ECO:0008006" key="3">
    <source>
        <dbReference type="Google" id="ProtNLM"/>
    </source>
</evidence>
<dbReference type="EMBL" id="VUMD01000006">
    <property type="protein sequence ID" value="MSS36478.1"/>
    <property type="molecule type" value="Genomic_DNA"/>
</dbReference>
<accession>A0A7X2NLE9</accession>
<protein>
    <recommendedName>
        <fullName evidence="3">CobQ/CobB/MinD/ParA nucleotide binding domain protein</fullName>
    </recommendedName>
</protein>
<name>A0A7X2NLE9_9CLOT</name>
<organism evidence="1 2">
    <name type="scientific">Clostridium porci</name>
    <dbReference type="NCBI Taxonomy" id="2605778"/>
    <lineage>
        <taxon>Bacteria</taxon>
        <taxon>Bacillati</taxon>
        <taxon>Bacillota</taxon>
        <taxon>Clostridia</taxon>
        <taxon>Eubacteriales</taxon>
        <taxon>Clostridiaceae</taxon>
        <taxon>Clostridium</taxon>
    </lineage>
</organism>
<gene>
    <name evidence="1" type="ORF">FYJ39_07825</name>
</gene>
<evidence type="ECO:0000313" key="1">
    <source>
        <dbReference type="EMBL" id="MSS36478.1"/>
    </source>
</evidence>
<dbReference type="AlphaFoldDB" id="A0A7X2NLE9"/>
<comment type="caution">
    <text evidence="1">The sequence shown here is derived from an EMBL/GenBank/DDBJ whole genome shotgun (WGS) entry which is preliminary data.</text>
</comment>